<feature type="compositionally biased region" description="Low complexity" evidence="1">
    <location>
        <begin position="55"/>
        <end position="76"/>
    </location>
</feature>
<protein>
    <submittedName>
        <fullName evidence="2">Uncharacterized protein</fullName>
    </submittedName>
</protein>
<feature type="compositionally biased region" description="Basic residues" evidence="1">
    <location>
        <begin position="29"/>
        <end position="46"/>
    </location>
</feature>
<reference evidence="2" key="1">
    <citation type="submission" date="2014-09" db="EMBL/GenBank/DDBJ databases">
        <authorList>
            <person name="Magalhaes I.L.F."/>
            <person name="Oliveira U."/>
            <person name="Santos F.R."/>
            <person name="Vidigal T.H.D.A."/>
            <person name="Brescovit A.D."/>
            <person name="Santos A.J."/>
        </authorList>
    </citation>
    <scope>NUCLEOTIDE SEQUENCE</scope>
    <source>
        <tissue evidence="2">Shoot tissue taken approximately 20 cm above the soil surface</tissue>
    </source>
</reference>
<feature type="region of interest" description="Disordered" evidence="1">
    <location>
        <begin position="1"/>
        <end position="111"/>
    </location>
</feature>
<dbReference type="EMBL" id="GBRH01214665">
    <property type="protein sequence ID" value="JAD83230.1"/>
    <property type="molecule type" value="Transcribed_RNA"/>
</dbReference>
<reference evidence="2" key="2">
    <citation type="journal article" date="2015" name="Data Brief">
        <title>Shoot transcriptome of the giant reed, Arundo donax.</title>
        <authorList>
            <person name="Barrero R.A."/>
            <person name="Guerrero F.D."/>
            <person name="Moolhuijzen P."/>
            <person name="Goolsby J.A."/>
            <person name="Tidwell J."/>
            <person name="Bellgard S.E."/>
            <person name="Bellgard M.I."/>
        </authorList>
    </citation>
    <scope>NUCLEOTIDE SEQUENCE</scope>
    <source>
        <tissue evidence="2">Shoot tissue taken approximately 20 cm above the soil surface</tissue>
    </source>
</reference>
<evidence type="ECO:0000313" key="2">
    <source>
        <dbReference type="EMBL" id="JAD83230.1"/>
    </source>
</evidence>
<proteinExistence type="predicted"/>
<accession>A0A0A9DC51</accession>
<dbReference type="AlphaFoldDB" id="A0A0A9DC51"/>
<organism evidence="2">
    <name type="scientific">Arundo donax</name>
    <name type="common">Giant reed</name>
    <name type="synonym">Donax arundinaceus</name>
    <dbReference type="NCBI Taxonomy" id="35708"/>
    <lineage>
        <taxon>Eukaryota</taxon>
        <taxon>Viridiplantae</taxon>
        <taxon>Streptophyta</taxon>
        <taxon>Embryophyta</taxon>
        <taxon>Tracheophyta</taxon>
        <taxon>Spermatophyta</taxon>
        <taxon>Magnoliopsida</taxon>
        <taxon>Liliopsida</taxon>
        <taxon>Poales</taxon>
        <taxon>Poaceae</taxon>
        <taxon>PACMAD clade</taxon>
        <taxon>Arundinoideae</taxon>
        <taxon>Arundineae</taxon>
        <taxon>Arundo</taxon>
    </lineage>
</organism>
<evidence type="ECO:0000256" key="1">
    <source>
        <dbReference type="SAM" id="MobiDB-lite"/>
    </source>
</evidence>
<sequence length="111" mass="12121">MRTTATSPPPTTSMPTFTSGSRRPSSRGLCKRRPVRTPAMLRRRFAMRCTSEQGRSLSPRTTRRPSSSVSSTVTTARRTRRWAASDGVTWRSTSSSGAARAPPTAWLCCSG</sequence>
<name>A0A0A9DC51_ARUDO</name>